<dbReference type="GO" id="GO:0004430">
    <property type="term" value="F:1-phosphatidylinositol 4-kinase activity"/>
    <property type="evidence" value="ECO:0007669"/>
    <property type="project" value="UniProtKB-UniRule"/>
</dbReference>
<comment type="similarity">
    <text evidence="7">Belongs to the PI3/PI4-kinase family.</text>
</comment>
<dbReference type="InterPro" id="IPR018936">
    <property type="entry name" value="PI3/4_kinase_CS"/>
</dbReference>
<dbReference type="Pfam" id="PF00454">
    <property type="entry name" value="PI3_PI4_kinase"/>
    <property type="match status" value="1"/>
</dbReference>
<proteinExistence type="inferred from homology"/>
<feature type="compositionally biased region" description="Acidic residues" evidence="8">
    <location>
        <begin position="610"/>
        <end position="624"/>
    </location>
</feature>
<dbReference type="PROSITE" id="PS50290">
    <property type="entry name" value="PI3_4_KINASE_3"/>
    <property type="match status" value="1"/>
</dbReference>
<feature type="compositionally biased region" description="Polar residues" evidence="8">
    <location>
        <begin position="655"/>
        <end position="671"/>
    </location>
</feature>
<feature type="region of interest" description="Disordered" evidence="8">
    <location>
        <begin position="45"/>
        <end position="71"/>
    </location>
</feature>
<evidence type="ECO:0000259" key="9">
    <source>
        <dbReference type="PROSITE" id="PS50290"/>
    </source>
</evidence>
<evidence type="ECO:0000256" key="4">
    <source>
        <dbReference type="ARBA" id="ARBA00022777"/>
    </source>
</evidence>
<organism evidence="10 11">
    <name type="scientific">Wallemia ichthyophaga</name>
    <dbReference type="NCBI Taxonomy" id="245174"/>
    <lineage>
        <taxon>Eukaryota</taxon>
        <taxon>Fungi</taxon>
        <taxon>Dikarya</taxon>
        <taxon>Basidiomycota</taxon>
        <taxon>Wallemiomycotina</taxon>
        <taxon>Wallemiomycetes</taxon>
        <taxon>Wallemiales</taxon>
        <taxon>Wallemiaceae</taxon>
        <taxon>Wallemia</taxon>
    </lineage>
</organism>
<dbReference type="EMBL" id="SPOF01000005">
    <property type="protein sequence ID" value="TIB15979.1"/>
    <property type="molecule type" value="Genomic_DNA"/>
</dbReference>
<keyword evidence="5 7" id="KW-0067">ATP-binding</keyword>
<dbReference type="EC" id="2.7.1.67" evidence="7"/>
<dbReference type="PANTHER" id="PTHR12865">
    <property type="entry name" value="PHOSPHATIDYLINOSITOL 4-KINASE TYPE-II"/>
    <property type="match status" value="1"/>
</dbReference>
<comment type="subcellular location">
    <subcellularLocation>
        <location evidence="7">Cell membrane</location>
        <topology evidence="7">Peripheral membrane protein</topology>
    </subcellularLocation>
    <subcellularLocation>
        <location evidence="7">Vacuole membrane</location>
        <topology evidence="7">Peripheral membrane protein</topology>
    </subcellularLocation>
</comment>
<evidence type="ECO:0000256" key="5">
    <source>
        <dbReference type="ARBA" id="ARBA00022840"/>
    </source>
</evidence>
<feature type="region of interest" description="Disordered" evidence="8">
    <location>
        <begin position="748"/>
        <end position="783"/>
    </location>
</feature>
<dbReference type="InterPro" id="IPR000403">
    <property type="entry name" value="PI3/4_kinase_cat_dom"/>
</dbReference>
<evidence type="ECO:0000256" key="3">
    <source>
        <dbReference type="ARBA" id="ARBA00022741"/>
    </source>
</evidence>
<comment type="catalytic activity">
    <reaction evidence="7">
        <text>a 1,2-diacyl-sn-glycero-3-phospho-(1D-myo-inositol) + ATP = a 1,2-diacyl-sn-glycero-3-phospho-(1D-myo-inositol 4-phosphate) + ADP + H(+)</text>
        <dbReference type="Rhea" id="RHEA:19877"/>
        <dbReference type="ChEBI" id="CHEBI:15378"/>
        <dbReference type="ChEBI" id="CHEBI:30616"/>
        <dbReference type="ChEBI" id="CHEBI:57880"/>
        <dbReference type="ChEBI" id="CHEBI:58178"/>
        <dbReference type="ChEBI" id="CHEBI:456216"/>
        <dbReference type="EC" id="2.7.1.67"/>
    </reaction>
</comment>
<gene>
    <name evidence="10" type="ORF">E3P90_00638</name>
</gene>
<feature type="compositionally biased region" description="Polar residues" evidence="8">
    <location>
        <begin position="766"/>
        <end position="775"/>
    </location>
</feature>
<dbReference type="GO" id="GO:0000329">
    <property type="term" value="C:fungal-type vacuole membrane"/>
    <property type="evidence" value="ECO:0007669"/>
    <property type="project" value="TreeGrafter"/>
</dbReference>
<feature type="compositionally biased region" description="Polar residues" evidence="8">
    <location>
        <begin position="14"/>
        <end position="27"/>
    </location>
</feature>
<evidence type="ECO:0000313" key="10">
    <source>
        <dbReference type="EMBL" id="TIB15979.1"/>
    </source>
</evidence>
<accession>A0A4T0HP18</accession>
<dbReference type="GO" id="GO:0005524">
    <property type="term" value="F:ATP binding"/>
    <property type="evidence" value="ECO:0007669"/>
    <property type="project" value="UniProtKB-UniRule"/>
</dbReference>
<dbReference type="Proteomes" id="UP000306954">
    <property type="component" value="Unassembled WGS sequence"/>
</dbReference>
<feature type="region of interest" description="Disordered" evidence="8">
    <location>
        <begin position="598"/>
        <end position="675"/>
    </location>
</feature>
<evidence type="ECO:0000313" key="11">
    <source>
        <dbReference type="Proteomes" id="UP000306954"/>
    </source>
</evidence>
<keyword evidence="3 7" id="KW-0547">Nucleotide-binding</keyword>
<comment type="cofactor">
    <cofactor evidence="7">
        <name>Mg(2+)</name>
        <dbReference type="ChEBI" id="CHEBI:18420"/>
    </cofactor>
    <cofactor evidence="7">
        <name>Mn(2+)</name>
        <dbReference type="ChEBI" id="CHEBI:29035"/>
    </cofactor>
</comment>
<dbReference type="PANTHER" id="PTHR12865:SF1">
    <property type="entry name" value="PHOSPHATIDYLINOSITOL 4-KINASE TYPE 2"/>
    <property type="match status" value="1"/>
</dbReference>
<feature type="region of interest" description="Disordered" evidence="8">
    <location>
        <begin position="385"/>
        <end position="424"/>
    </location>
</feature>
<protein>
    <recommendedName>
        <fullName evidence="7">Phosphatidylinositol 4-kinase</fullName>
        <ecNumber evidence="7">2.7.1.67</ecNumber>
    </recommendedName>
</protein>
<keyword evidence="6" id="KW-0472">Membrane</keyword>
<evidence type="ECO:0000256" key="2">
    <source>
        <dbReference type="ARBA" id="ARBA00022679"/>
    </source>
</evidence>
<name>A0A4T0HP18_WALIC</name>
<feature type="region of interest" description="Disordered" evidence="8">
    <location>
        <begin position="1"/>
        <end position="27"/>
    </location>
</feature>
<comment type="caution">
    <text evidence="10">The sequence shown here is derived from an EMBL/GenBank/DDBJ whole genome shotgun (WGS) entry which is preliminary data.</text>
</comment>
<keyword evidence="4 7" id="KW-0418">Kinase</keyword>
<keyword evidence="2 7" id="KW-0808">Transferase</keyword>
<dbReference type="AlphaFoldDB" id="A0A4T0HP18"/>
<feature type="compositionally biased region" description="Basic and acidic residues" evidence="8">
    <location>
        <begin position="600"/>
        <end position="609"/>
    </location>
</feature>
<reference evidence="10 11" key="1">
    <citation type="submission" date="2019-03" db="EMBL/GenBank/DDBJ databases">
        <title>Sequencing 23 genomes of Wallemia ichthyophaga.</title>
        <authorList>
            <person name="Gostincar C."/>
        </authorList>
    </citation>
    <scope>NUCLEOTIDE SEQUENCE [LARGE SCALE GENOMIC DNA]</scope>
    <source>
        <strain evidence="10 11">EXF-8621</strain>
    </source>
</reference>
<evidence type="ECO:0000256" key="8">
    <source>
        <dbReference type="SAM" id="MobiDB-lite"/>
    </source>
</evidence>
<keyword evidence="1 7" id="KW-1003">Cell membrane</keyword>
<dbReference type="GO" id="GO:0005886">
    <property type="term" value="C:plasma membrane"/>
    <property type="evidence" value="ECO:0007669"/>
    <property type="project" value="UniProtKB-SubCell"/>
</dbReference>
<evidence type="ECO:0000256" key="6">
    <source>
        <dbReference type="ARBA" id="ARBA00023136"/>
    </source>
</evidence>
<dbReference type="PROSITE" id="PS00916">
    <property type="entry name" value="PI3_4_KINASE_2"/>
    <property type="match status" value="1"/>
</dbReference>
<evidence type="ECO:0000256" key="7">
    <source>
        <dbReference type="RuleBase" id="RU367084"/>
    </source>
</evidence>
<dbReference type="GO" id="GO:0007032">
    <property type="term" value="P:endosome organization"/>
    <property type="evidence" value="ECO:0007669"/>
    <property type="project" value="TreeGrafter"/>
</dbReference>
<dbReference type="GO" id="GO:0005768">
    <property type="term" value="C:endosome"/>
    <property type="evidence" value="ECO:0007669"/>
    <property type="project" value="UniProtKB-UniRule"/>
</dbReference>
<dbReference type="GO" id="GO:0005802">
    <property type="term" value="C:trans-Golgi network"/>
    <property type="evidence" value="ECO:0007669"/>
    <property type="project" value="TreeGrafter"/>
</dbReference>
<dbReference type="GO" id="GO:0007030">
    <property type="term" value="P:Golgi organization"/>
    <property type="evidence" value="ECO:0007669"/>
    <property type="project" value="TreeGrafter"/>
</dbReference>
<feature type="compositionally biased region" description="Polar residues" evidence="8">
    <location>
        <begin position="400"/>
        <end position="424"/>
    </location>
</feature>
<dbReference type="InterPro" id="IPR039756">
    <property type="entry name" value="Lsb6/PI4K2"/>
</dbReference>
<sequence length="808" mass="92151">MSYAPLRQSIDEPGSSTRPQRSTKNFNIDLNGLDNALKSWSSSISDKVNLRSRPRKSRRQHSPPIPILSSVFTPIPSDSSYVPPTLPPRSEYDKLVKRVRNAIDDGLHPKMIVKGSSGSYFVRGKLNSNDVEVIGVFKPKDEEPYGQLNPKWTKWAHRNFFWWIGFGRSCLIPNLSYISEAAASVLDDRLELGIVPRTGLVDLASPSFFYEWADRRAWHKKGRHLPDKIGSLQTFMHGFRDASNFLAEHPFPGRSSADAFAANRKKRSHNFWRCQPLQVMCGRREGDNDDLFDYDVDADAEWQVHAQLDDDDDDYFSTRQPRASYTDRPFSWTPELQQSFREELEKLVILDYLMRNTDRGLDNFMIQFDPGQTLNRNSNINGIINRPPTRNAEPFVPDVSSMSGPSTPLTSNQQSTSYVPDQQSNPQESLFYDDNQFDAKQSILNIPRAPTPSFSQSKQSIPENRPRIRIAAIDNSLSFPHQHPKGWRSYTYGWLFLPVSLIGQPFSASTRRHFLPLLSDPKWWAETTQALREVFEVDPDFNEGMFARQMAIVKGQGWNIVQSLRHADEGPLELCRRVKVLVWDDIIDVADNQEVEEQDITERRYSYTEDEHEEDEEGDDDDDEIKSLPGHNEYSSRKSKSMDGGVRTSFDKSHSASITPPHSPAQSSVNSRPVPFSRQRSASIYAKSLEAASGVDVLQHMDQLDAVEHSMHQLANEQDHTQVNNVNVERDDADVGTARNAEEWLKTYASGNDRSEQRPGRLSVDTAASSHYNRTNSHRMPPAPYKTRKVIVERLETVKGGNPYFETW</sequence>
<feature type="domain" description="PI3K/PI4K catalytic" evidence="9">
    <location>
        <begin position="106"/>
        <end position="583"/>
    </location>
</feature>
<dbReference type="GO" id="GO:0046854">
    <property type="term" value="P:phosphatidylinositol phosphate biosynthetic process"/>
    <property type="evidence" value="ECO:0007669"/>
    <property type="project" value="UniProtKB-UniRule"/>
</dbReference>
<evidence type="ECO:0000256" key="1">
    <source>
        <dbReference type="ARBA" id="ARBA00022475"/>
    </source>
</evidence>
<feature type="compositionally biased region" description="Basic residues" evidence="8">
    <location>
        <begin position="50"/>
        <end position="61"/>
    </location>
</feature>